<gene>
    <name evidence="2" type="ORF">AG1IA_04100</name>
</gene>
<keyword evidence="3" id="KW-1185">Reference proteome</keyword>
<keyword evidence="1" id="KW-1133">Transmembrane helix</keyword>
<evidence type="ECO:0000313" key="2">
    <source>
        <dbReference type="EMBL" id="ELU41865.1"/>
    </source>
</evidence>
<accession>L8WV54</accession>
<dbReference type="EMBL" id="AFRT01000980">
    <property type="protein sequence ID" value="ELU41865.1"/>
    <property type="molecule type" value="Genomic_DNA"/>
</dbReference>
<proteinExistence type="predicted"/>
<dbReference type="HOGENOM" id="CLU_2387666_0_0_1"/>
<reference evidence="2 3" key="1">
    <citation type="journal article" date="2013" name="Nat. Commun.">
        <title>The evolution and pathogenic mechanisms of the rice sheath blight pathogen.</title>
        <authorList>
            <person name="Zheng A."/>
            <person name="Lin R."/>
            <person name="Xu L."/>
            <person name="Qin P."/>
            <person name="Tang C."/>
            <person name="Ai P."/>
            <person name="Zhang D."/>
            <person name="Liu Y."/>
            <person name="Sun Z."/>
            <person name="Feng H."/>
            <person name="Wang Y."/>
            <person name="Chen Y."/>
            <person name="Liang X."/>
            <person name="Fu R."/>
            <person name="Li Q."/>
            <person name="Zhang J."/>
            <person name="Yu X."/>
            <person name="Xie Z."/>
            <person name="Ding L."/>
            <person name="Guan P."/>
            <person name="Tang J."/>
            <person name="Liang Y."/>
            <person name="Wang S."/>
            <person name="Deng Q."/>
            <person name="Li S."/>
            <person name="Zhu J."/>
            <person name="Wang L."/>
            <person name="Liu H."/>
            <person name="Li P."/>
        </authorList>
    </citation>
    <scope>NUCLEOTIDE SEQUENCE [LARGE SCALE GENOMIC DNA]</scope>
    <source>
        <strain evidence="3">AG-1 IA</strain>
    </source>
</reference>
<sequence length="94" mass="10844">MGPCVYDRLICCVCALMPTFLFFFFSLHRHLLCIVSPRIHLYVSTTHLYTSARLVYHTLHQITTTQRPIEEQPVGGYEGFKGVRIVGRLMSKVK</sequence>
<dbReference type="AlphaFoldDB" id="L8WV54"/>
<organism evidence="2 3">
    <name type="scientific">Thanatephorus cucumeris (strain AG1-IA)</name>
    <name type="common">Rice sheath blight fungus</name>
    <name type="synonym">Rhizoctonia solani</name>
    <dbReference type="NCBI Taxonomy" id="983506"/>
    <lineage>
        <taxon>Eukaryota</taxon>
        <taxon>Fungi</taxon>
        <taxon>Dikarya</taxon>
        <taxon>Basidiomycota</taxon>
        <taxon>Agaricomycotina</taxon>
        <taxon>Agaricomycetes</taxon>
        <taxon>Cantharellales</taxon>
        <taxon>Ceratobasidiaceae</taxon>
        <taxon>Rhizoctonia</taxon>
        <taxon>Rhizoctonia solani AG-1</taxon>
    </lineage>
</organism>
<protein>
    <submittedName>
        <fullName evidence="2">Uncharacterized protein</fullName>
    </submittedName>
</protein>
<keyword evidence="1" id="KW-0812">Transmembrane</keyword>
<keyword evidence="1" id="KW-0472">Membrane</keyword>
<comment type="caution">
    <text evidence="2">The sequence shown here is derived from an EMBL/GenBank/DDBJ whole genome shotgun (WGS) entry which is preliminary data.</text>
</comment>
<evidence type="ECO:0000256" key="1">
    <source>
        <dbReference type="SAM" id="Phobius"/>
    </source>
</evidence>
<evidence type="ECO:0000313" key="3">
    <source>
        <dbReference type="Proteomes" id="UP000011668"/>
    </source>
</evidence>
<name>L8WV54_THACA</name>
<feature type="transmembrane region" description="Helical" evidence="1">
    <location>
        <begin position="6"/>
        <end position="27"/>
    </location>
</feature>
<dbReference type="Proteomes" id="UP000011668">
    <property type="component" value="Unassembled WGS sequence"/>
</dbReference>